<dbReference type="EMBL" id="AQHF01000032">
    <property type="protein sequence ID" value="MBE0348233.1"/>
    <property type="molecule type" value="Genomic_DNA"/>
</dbReference>
<dbReference type="Pfam" id="PF24875">
    <property type="entry name" value="DUF7736"/>
    <property type="match status" value="1"/>
</dbReference>
<evidence type="ECO:0000313" key="3">
    <source>
        <dbReference type="Proteomes" id="UP000660708"/>
    </source>
</evidence>
<dbReference type="RefSeq" id="WP_147391442.1">
    <property type="nucleotide sequence ID" value="NZ_AQHF01000032.1"/>
</dbReference>
<dbReference type="InterPro" id="IPR056638">
    <property type="entry name" value="DUF7736"/>
</dbReference>
<organism evidence="2 3">
    <name type="scientific">Pseudoalteromonas peptidolytica F12-50-A1</name>
    <dbReference type="NCBI Taxonomy" id="1315280"/>
    <lineage>
        <taxon>Bacteria</taxon>
        <taxon>Pseudomonadati</taxon>
        <taxon>Pseudomonadota</taxon>
        <taxon>Gammaproteobacteria</taxon>
        <taxon>Alteromonadales</taxon>
        <taxon>Pseudoalteromonadaceae</taxon>
        <taxon>Pseudoalteromonas</taxon>
    </lineage>
</organism>
<reference evidence="2 3" key="1">
    <citation type="submission" date="2015-06" db="EMBL/GenBank/DDBJ databases">
        <title>Genome sequence of Pseudoalteromonas peptidolytica.</title>
        <authorList>
            <person name="Xie B.-B."/>
            <person name="Rong J.-C."/>
            <person name="Qin Q.-L."/>
            <person name="Zhang Y.-Z."/>
        </authorList>
    </citation>
    <scope>NUCLEOTIDE SEQUENCE [LARGE SCALE GENOMIC DNA]</scope>
    <source>
        <strain evidence="2 3">F12-50-A1</strain>
    </source>
</reference>
<evidence type="ECO:0000313" key="2">
    <source>
        <dbReference type="EMBL" id="MBE0348233.1"/>
    </source>
</evidence>
<gene>
    <name evidence="2" type="ORF">PPEP_a4507</name>
</gene>
<name>A0A8I0MZB0_9GAMM</name>
<evidence type="ECO:0000259" key="1">
    <source>
        <dbReference type="Pfam" id="PF24875"/>
    </source>
</evidence>
<comment type="caution">
    <text evidence="2">The sequence shown here is derived from an EMBL/GenBank/DDBJ whole genome shotgun (WGS) entry which is preliminary data.</text>
</comment>
<accession>A0A8I0MZB0</accession>
<proteinExistence type="predicted"/>
<dbReference type="AlphaFoldDB" id="A0A8I0MZB0"/>
<keyword evidence="3" id="KW-1185">Reference proteome</keyword>
<dbReference type="Proteomes" id="UP000660708">
    <property type="component" value="Unassembled WGS sequence"/>
</dbReference>
<feature type="domain" description="DUF7736" evidence="1">
    <location>
        <begin position="27"/>
        <end position="62"/>
    </location>
</feature>
<sequence>MIKQLSKDEAIKLAETEWWKESTPISIATFQVTQDKLCCPIDVYKMSLNEVLKRDVFTHELAEPEKLIAEMNGTKPHPSFSEIMAMLPSDKTAFIKLD</sequence>
<protein>
    <recommendedName>
        <fullName evidence="1">DUF7736 domain-containing protein</fullName>
    </recommendedName>
</protein>